<proteinExistence type="predicted"/>
<organism evidence="2 3">
    <name type="scientific">Malurus cyaneus samueli</name>
    <dbReference type="NCBI Taxonomy" id="2593467"/>
    <lineage>
        <taxon>Eukaryota</taxon>
        <taxon>Metazoa</taxon>
        <taxon>Chordata</taxon>
        <taxon>Craniata</taxon>
        <taxon>Vertebrata</taxon>
        <taxon>Euteleostomi</taxon>
        <taxon>Archelosauria</taxon>
        <taxon>Archosauria</taxon>
        <taxon>Dinosauria</taxon>
        <taxon>Saurischia</taxon>
        <taxon>Theropoda</taxon>
        <taxon>Coelurosauria</taxon>
        <taxon>Aves</taxon>
        <taxon>Neognathae</taxon>
        <taxon>Neoaves</taxon>
        <taxon>Telluraves</taxon>
        <taxon>Australaves</taxon>
        <taxon>Passeriformes</taxon>
        <taxon>Meliphagoidea</taxon>
        <taxon>Maluridae</taxon>
        <taxon>Malurus</taxon>
    </lineage>
</organism>
<name>A0A8C5T498_9PASS</name>
<feature type="region of interest" description="Disordered" evidence="1">
    <location>
        <begin position="41"/>
        <end position="61"/>
    </location>
</feature>
<dbReference type="Proteomes" id="UP000694560">
    <property type="component" value="Unplaced"/>
</dbReference>
<evidence type="ECO:0000313" key="2">
    <source>
        <dbReference type="Ensembl" id="ENSMCSP00000001476.1"/>
    </source>
</evidence>
<evidence type="ECO:0000313" key="3">
    <source>
        <dbReference type="Proteomes" id="UP000694560"/>
    </source>
</evidence>
<sequence length="97" mass="10804">MALQTELSSSFPLSHRKILAGLPENLSLLAGAQSERKANCTAGFRHTWKPSPKSTDSRRKRLYTPTITPKVLPYSQSKNKITANLNSLSQRTPQKIL</sequence>
<dbReference type="Ensembl" id="ENSMCST00000001511.1">
    <property type="protein sequence ID" value="ENSMCSP00000001476.1"/>
    <property type="gene ID" value="ENSMCSG00000001101.1"/>
</dbReference>
<reference evidence="2" key="2">
    <citation type="submission" date="2025-09" db="UniProtKB">
        <authorList>
            <consortium name="Ensembl"/>
        </authorList>
    </citation>
    <scope>IDENTIFICATION</scope>
</reference>
<dbReference type="AlphaFoldDB" id="A0A8C5T498"/>
<reference evidence="2" key="1">
    <citation type="submission" date="2025-08" db="UniProtKB">
        <authorList>
            <consortium name="Ensembl"/>
        </authorList>
    </citation>
    <scope>IDENTIFICATION</scope>
</reference>
<protein>
    <submittedName>
        <fullName evidence="2">Uncharacterized protein</fullName>
    </submittedName>
</protein>
<keyword evidence="3" id="KW-1185">Reference proteome</keyword>
<accession>A0A8C5T498</accession>
<evidence type="ECO:0000256" key="1">
    <source>
        <dbReference type="SAM" id="MobiDB-lite"/>
    </source>
</evidence>